<organism evidence="2 3">
    <name type="scientific">Neobacillus notoginsengisoli</name>
    <dbReference type="NCBI Taxonomy" id="1578198"/>
    <lineage>
        <taxon>Bacteria</taxon>
        <taxon>Bacillati</taxon>
        <taxon>Bacillota</taxon>
        <taxon>Bacilli</taxon>
        <taxon>Bacillales</taxon>
        <taxon>Bacillaceae</taxon>
        <taxon>Neobacillus</taxon>
    </lineage>
</organism>
<dbReference type="AlphaFoldDB" id="A0A417YT81"/>
<keyword evidence="1" id="KW-1133">Transmembrane helix</keyword>
<accession>A0A417YT81</accession>
<gene>
    <name evidence="2" type="ORF">D1B31_12020</name>
</gene>
<evidence type="ECO:0000313" key="3">
    <source>
        <dbReference type="Proteomes" id="UP000284416"/>
    </source>
</evidence>
<feature type="transmembrane region" description="Helical" evidence="1">
    <location>
        <begin position="38"/>
        <end position="58"/>
    </location>
</feature>
<feature type="transmembrane region" description="Helical" evidence="1">
    <location>
        <begin position="12"/>
        <end position="32"/>
    </location>
</feature>
<dbReference type="EMBL" id="QWEG01000007">
    <property type="protein sequence ID" value="RHW40275.1"/>
    <property type="molecule type" value="Genomic_DNA"/>
</dbReference>
<keyword evidence="1" id="KW-0812">Transmembrane</keyword>
<reference evidence="2 3" key="1">
    <citation type="journal article" date="2017" name="Int. J. Syst. Evol. Microbiol.">
        <title>Bacillus notoginsengisoli sp. nov., a novel bacterium isolated from the rhizosphere of Panax notoginseng.</title>
        <authorList>
            <person name="Zhang M.Y."/>
            <person name="Cheng J."/>
            <person name="Cai Y."/>
            <person name="Zhang T.Y."/>
            <person name="Wu Y.Y."/>
            <person name="Manikprabhu D."/>
            <person name="Li W.J."/>
            <person name="Zhang Y.X."/>
        </authorList>
    </citation>
    <scope>NUCLEOTIDE SEQUENCE [LARGE SCALE GENOMIC DNA]</scope>
    <source>
        <strain evidence="2 3">JCM 30743</strain>
    </source>
</reference>
<evidence type="ECO:0000313" key="2">
    <source>
        <dbReference type="EMBL" id="RHW40275.1"/>
    </source>
</evidence>
<keyword evidence="1" id="KW-0472">Membrane</keyword>
<proteinExistence type="predicted"/>
<name>A0A417YT81_9BACI</name>
<dbReference type="RefSeq" id="WP_118921037.1">
    <property type="nucleotide sequence ID" value="NZ_QWEG01000007.1"/>
</dbReference>
<protein>
    <submittedName>
        <fullName evidence="2">Uncharacterized protein</fullName>
    </submittedName>
</protein>
<keyword evidence="3" id="KW-1185">Reference proteome</keyword>
<sequence length="68" mass="7928">MKELTVFKRWLYTFGLALILLLLALVVDVGWIKKTIWILLAIIGAVAAGYSYQMYEYGFDIIEKRKKK</sequence>
<comment type="caution">
    <text evidence="2">The sequence shown here is derived from an EMBL/GenBank/DDBJ whole genome shotgun (WGS) entry which is preliminary data.</text>
</comment>
<evidence type="ECO:0000256" key="1">
    <source>
        <dbReference type="SAM" id="Phobius"/>
    </source>
</evidence>
<dbReference type="Proteomes" id="UP000284416">
    <property type="component" value="Unassembled WGS sequence"/>
</dbReference>